<feature type="non-terminal residue" evidence="2">
    <location>
        <position position="1"/>
    </location>
</feature>
<dbReference type="InterPro" id="IPR008266">
    <property type="entry name" value="Tyr_kinase_AS"/>
</dbReference>
<dbReference type="PROSITE" id="PS50011">
    <property type="entry name" value="PROTEIN_KINASE_DOM"/>
    <property type="match status" value="1"/>
</dbReference>
<evidence type="ECO:0000313" key="2">
    <source>
        <dbReference type="EMBL" id="KIK34744.1"/>
    </source>
</evidence>
<name>A0A0D0A9A3_9AGAM</name>
<dbReference type="PANTHER" id="PTHR38248:SF2">
    <property type="entry name" value="FUNK1 11"/>
    <property type="match status" value="1"/>
</dbReference>
<evidence type="ECO:0000259" key="1">
    <source>
        <dbReference type="PROSITE" id="PS50011"/>
    </source>
</evidence>
<dbReference type="InterPro" id="IPR011009">
    <property type="entry name" value="Kinase-like_dom_sf"/>
</dbReference>
<dbReference type="InterPro" id="IPR040976">
    <property type="entry name" value="Pkinase_fungal"/>
</dbReference>
<dbReference type="GO" id="GO:0004672">
    <property type="term" value="F:protein kinase activity"/>
    <property type="evidence" value="ECO:0007669"/>
    <property type="project" value="InterPro"/>
</dbReference>
<feature type="domain" description="Protein kinase" evidence="1">
    <location>
        <begin position="95"/>
        <end position="275"/>
    </location>
</feature>
<dbReference type="PANTHER" id="PTHR38248">
    <property type="entry name" value="FUNK1 6"/>
    <property type="match status" value="1"/>
</dbReference>
<protein>
    <recommendedName>
        <fullName evidence="1">Protein kinase domain-containing protein</fullName>
    </recommendedName>
</protein>
<dbReference type="SUPFAM" id="SSF56112">
    <property type="entry name" value="Protein kinase-like (PK-like)"/>
    <property type="match status" value="1"/>
</dbReference>
<keyword evidence="3" id="KW-1185">Reference proteome</keyword>
<dbReference type="InParanoid" id="A0A0D0A9A3"/>
<dbReference type="PROSITE" id="PS00109">
    <property type="entry name" value="PROTEIN_KINASE_TYR"/>
    <property type="match status" value="1"/>
</dbReference>
<dbReference type="HOGENOM" id="CLU_060051_0_0_1"/>
<feature type="non-terminal residue" evidence="2">
    <location>
        <position position="275"/>
    </location>
</feature>
<dbReference type="Proteomes" id="UP000054485">
    <property type="component" value="Unassembled WGS sequence"/>
</dbReference>
<reference evidence="2 3" key="1">
    <citation type="submission" date="2014-04" db="EMBL/GenBank/DDBJ databases">
        <authorList>
            <consortium name="DOE Joint Genome Institute"/>
            <person name="Kuo A."/>
            <person name="Ruytinx J."/>
            <person name="Rineau F."/>
            <person name="Colpaert J."/>
            <person name="Kohler A."/>
            <person name="Nagy L.G."/>
            <person name="Floudas D."/>
            <person name="Copeland A."/>
            <person name="Barry K.W."/>
            <person name="Cichocki N."/>
            <person name="Veneault-Fourrey C."/>
            <person name="LaButti K."/>
            <person name="Lindquist E.A."/>
            <person name="Lipzen A."/>
            <person name="Lundell T."/>
            <person name="Morin E."/>
            <person name="Murat C."/>
            <person name="Sun H."/>
            <person name="Tunlid A."/>
            <person name="Henrissat B."/>
            <person name="Grigoriev I.V."/>
            <person name="Hibbett D.S."/>
            <person name="Martin F."/>
            <person name="Nordberg H.P."/>
            <person name="Cantor M.N."/>
            <person name="Hua S.X."/>
        </authorList>
    </citation>
    <scope>NUCLEOTIDE SEQUENCE [LARGE SCALE GENOMIC DNA]</scope>
    <source>
        <strain evidence="2 3">UH-Slu-Lm8-n1</strain>
    </source>
</reference>
<dbReference type="InterPro" id="IPR000719">
    <property type="entry name" value="Prot_kinase_dom"/>
</dbReference>
<evidence type="ECO:0000313" key="3">
    <source>
        <dbReference type="Proteomes" id="UP000054485"/>
    </source>
</evidence>
<sequence>QPWRRFVLIFTIANNMLRLHYFDRSGLIISRPTNILKNPVRLLEVLNTLTLAHPNNLGYDPTMHMCDPTCKGSHADLRENAVGWIESHDKSHLSIMSVLWRSQGFFSRGTICYRVQTSDGTEYALKDCWVAEDKKNHEVTVLKMVEGIPNVVKLVADWDVLYDGESDCTYRIRASHGVCASGFIRRFHRRLLLTPCGEPLVLYSLKLELLRAFHNFVTAHELMLGRHVLHGDLSPNNFIIHDGQGYFIDFDHARIIAEGAVSVPSEGTVKDLQLS</sequence>
<dbReference type="STRING" id="930992.A0A0D0A9A3"/>
<dbReference type="Pfam" id="PF17667">
    <property type="entry name" value="Pkinase_fungal"/>
    <property type="match status" value="2"/>
</dbReference>
<dbReference type="Gene3D" id="1.10.510.10">
    <property type="entry name" value="Transferase(Phosphotransferase) domain 1"/>
    <property type="match status" value="1"/>
</dbReference>
<dbReference type="OrthoDB" id="2636366at2759"/>
<organism evidence="2 3">
    <name type="scientific">Suillus luteus UH-Slu-Lm8-n1</name>
    <dbReference type="NCBI Taxonomy" id="930992"/>
    <lineage>
        <taxon>Eukaryota</taxon>
        <taxon>Fungi</taxon>
        <taxon>Dikarya</taxon>
        <taxon>Basidiomycota</taxon>
        <taxon>Agaricomycotina</taxon>
        <taxon>Agaricomycetes</taxon>
        <taxon>Agaricomycetidae</taxon>
        <taxon>Boletales</taxon>
        <taxon>Suillineae</taxon>
        <taxon>Suillaceae</taxon>
        <taxon>Suillus</taxon>
    </lineage>
</organism>
<gene>
    <name evidence="2" type="ORF">CY34DRAFT_97373</name>
</gene>
<dbReference type="GO" id="GO:0005524">
    <property type="term" value="F:ATP binding"/>
    <property type="evidence" value="ECO:0007669"/>
    <property type="project" value="InterPro"/>
</dbReference>
<reference evidence="3" key="2">
    <citation type="submission" date="2015-01" db="EMBL/GenBank/DDBJ databases">
        <title>Evolutionary Origins and Diversification of the Mycorrhizal Mutualists.</title>
        <authorList>
            <consortium name="DOE Joint Genome Institute"/>
            <consortium name="Mycorrhizal Genomics Consortium"/>
            <person name="Kohler A."/>
            <person name="Kuo A."/>
            <person name="Nagy L.G."/>
            <person name="Floudas D."/>
            <person name="Copeland A."/>
            <person name="Barry K.W."/>
            <person name="Cichocki N."/>
            <person name="Veneault-Fourrey C."/>
            <person name="LaButti K."/>
            <person name="Lindquist E.A."/>
            <person name="Lipzen A."/>
            <person name="Lundell T."/>
            <person name="Morin E."/>
            <person name="Murat C."/>
            <person name="Riley R."/>
            <person name="Ohm R."/>
            <person name="Sun H."/>
            <person name="Tunlid A."/>
            <person name="Henrissat B."/>
            <person name="Grigoriev I.V."/>
            <person name="Hibbett D.S."/>
            <person name="Martin F."/>
        </authorList>
    </citation>
    <scope>NUCLEOTIDE SEQUENCE [LARGE SCALE GENOMIC DNA]</scope>
    <source>
        <strain evidence="3">UH-Slu-Lm8-n1</strain>
    </source>
</reference>
<dbReference type="EMBL" id="KN835709">
    <property type="protein sequence ID" value="KIK34744.1"/>
    <property type="molecule type" value="Genomic_DNA"/>
</dbReference>
<dbReference type="AlphaFoldDB" id="A0A0D0A9A3"/>
<proteinExistence type="predicted"/>
<accession>A0A0D0A9A3</accession>